<dbReference type="GO" id="GO:0006552">
    <property type="term" value="P:L-leucine catabolic process"/>
    <property type="evidence" value="ECO:0007669"/>
    <property type="project" value="TreeGrafter"/>
</dbReference>
<protein>
    <submittedName>
        <fullName evidence="1">3-methylcrotonyl-CoA carboxylase, subunit beta</fullName>
    </submittedName>
</protein>
<dbReference type="PANTHER" id="PTHR22855:SF13">
    <property type="entry name" value="METHYLCROTONOYL-COA CARBOXYLASE BETA CHAIN, MITOCHONDRIAL"/>
    <property type="match status" value="1"/>
</dbReference>
<sequence length="131" mass="14272">MPFRFWAAMATSTNSRPVDCCATPNSTRSVQAPARSGACSSVANCSTKPVDCGATMTILQTRINARSPEFALNRTALLKQVEELRMLLSIVRQGGGPKAQERHTSRGKLLPRERINRLLDSGSPFLEIGQL</sequence>
<dbReference type="SUPFAM" id="SSF52096">
    <property type="entry name" value="ClpP/crotonase"/>
    <property type="match status" value="1"/>
</dbReference>
<comment type="caution">
    <text evidence="1">The sequence shown here is derived from an EMBL/GenBank/DDBJ whole genome shotgun (WGS) entry which is preliminary data.</text>
</comment>
<evidence type="ECO:0000313" key="2">
    <source>
        <dbReference type="Proteomes" id="UP000271531"/>
    </source>
</evidence>
<dbReference type="Gene3D" id="3.90.226.10">
    <property type="entry name" value="2-enoyl-CoA Hydratase, Chain A, domain 1"/>
    <property type="match status" value="1"/>
</dbReference>
<name>A0A3M6FXX5_PSEAJ</name>
<dbReference type="EMBL" id="RBVA01000972">
    <property type="protein sequence ID" value="RMV84736.1"/>
    <property type="molecule type" value="Genomic_DNA"/>
</dbReference>
<dbReference type="AlphaFoldDB" id="A0A3M6FXX5"/>
<gene>
    <name evidence="1" type="ORF">ALP03_04383</name>
</gene>
<dbReference type="Proteomes" id="UP000271531">
    <property type="component" value="Unassembled WGS sequence"/>
</dbReference>
<dbReference type="InterPro" id="IPR029045">
    <property type="entry name" value="ClpP/crotonase-like_dom_sf"/>
</dbReference>
<dbReference type="GO" id="GO:0004485">
    <property type="term" value="F:methylcrotonoyl-CoA carboxylase activity"/>
    <property type="evidence" value="ECO:0007669"/>
    <property type="project" value="TreeGrafter"/>
</dbReference>
<reference evidence="1 2" key="1">
    <citation type="submission" date="2018-08" db="EMBL/GenBank/DDBJ databases">
        <title>Recombination of ecologically and evolutionarily significant loci maintains genetic cohesion in the Pseudomonas syringae species complex.</title>
        <authorList>
            <person name="Dillon M."/>
            <person name="Thakur S."/>
            <person name="Almeida R.N.D."/>
            <person name="Weir B.S."/>
            <person name="Guttman D.S."/>
        </authorList>
    </citation>
    <scope>NUCLEOTIDE SEQUENCE [LARGE SCALE GENOMIC DNA]</scope>
    <source>
        <strain evidence="1 2">ICMP 4525</strain>
    </source>
</reference>
<proteinExistence type="predicted"/>
<accession>A0A3M6FXX5</accession>
<dbReference type="InterPro" id="IPR045190">
    <property type="entry name" value="MCCB/AccD1-like"/>
</dbReference>
<evidence type="ECO:0000313" key="1">
    <source>
        <dbReference type="EMBL" id="RMV84736.1"/>
    </source>
</evidence>
<dbReference type="PANTHER" id="PTHR22855">
    <property type="entry name" value="ACETYL, PROPIONYL, PYRUVATE, AND GLUTACONYL CARBOXYLASE-RELATED"/>
    <property type="match status" value="1"/>
</dbReference>
<feature type="non-terminal residue" evidence="1">
    <location>
        <position position="131"/>
    </location>
</feature>
<organism evidence="1 2">
    <name type="scientific">Pseudomonas amygdali pv. tabaci</name>
    <name type="common">Pseudomonas syringae pv. tabaci</name>
    <dbReference type="NCBI Taxonomy" id="322"/>
    <lineage>
        <taxon>Bacteria</taxon>
        <taxon>Pseudomonadati</taxon>
        <taxon>Pseudomonadota</taxon>
        <taxon>Gammaproteobacteria</taxon>
        <taxon>Pseudomonadales</taxon>
        <taxon>Pseudomonadaceae</taxon>
        <taxon>Pseudomonas</taxon>
        <taxon>Pseudomonas amygdali</taxon>
    </lineage>
</organism>
<dbReference type="GO" id="GO:1905202">
    <property type="term" value="C:methylcrotonoyl-CoA carboxylase complex"/>
    <property type="evidence" value="ECO:0007669"/>
    <property type="project" value="TreeGrafter"/>
</dbReference>